<evidence type="ECO:0000313" key="4">
    <source>
        <dbReference type="Proteomes" id="UP000178104"/>
    </source>
</evidence>
<dbReference type="PANTHER" id="PTHR43798">
    <property type="entry name" value="MONOACYLGLYCEROL LIPASE"/>
    <property type="match status" value="1"/>
</dbReference>
<keyword evidence="1" id="KW-0378">Hydrolase</keyword>
<feature type="domain" description="AB hydrolase-1" evidence="2">
    <location>
        <begin position="23"/>
        <end position="251"/>
    </location>
</feature>
<dbReference type="STRING" id="1801780.A2917_02245"/>
<dbReference type="InterPro" id="IPR050266">
    <property type="entry name" value="AB_hydrolase_sf"/>
</dbReference>
<dbReference type="PANTHER" id="PTHR43798:SF31">
    <property type="entry name" value="AB HYDROLASE SUPERFAMILY PROTEIN YCLE"/>
    <property type="match status" value="1"/>
</dbReference>
<evidence type="ECO:0000256" key="1">
    <source>
        <dbReference type="ARBA" id="ARBA00022801"/>
    </source>
</evidence>
<dbReference type="Pfam" id="PF00561">
    <property type="entry name" value="Abhydrolase_1"/>
    <property type="match status" value="1"/>
</dbReference>
<dbReference type="GO" id="GO:0016787">
    <property type="term" value="F:hydrolase activity"/>
    <property type="evidence" value="ECO:0007669"/>
    <property type="project" value="UniProtKB-KW"/>
</dbReference>
<dbReference type="Gene3D" id="3.40.50.1820">
    <property type="entry name" value="alpha/beta hydrolase"/>
    <property type="match status" value="1"/>
</dbReference>
<dbReference type="PRINTS" id="PR00111">
    <property type="entry name" value="ABHYDROLASE"/>
</dbReference>
<gene>
    <name evidence="3" type="ORF">A2917_02245</name>
</gene>
<organism evidence="3 4">
    <name type="scientific">Candidatus Nomurabacteria bacterium RIFCSPLOWO2_01_FULL_42_17</name>
    <dbReference type="NCBI Taxonomy" id="1801780"/>
    <lineage>
        <taxon>Bacteria</taxon>
        <taxon>Candidatus Nomuraibacteriota</taxon>
    </lineage>
</organism>
<evidence type="ECO:0000259" key="2">
    <source>
        <dbReference type="Pfam" id="PF00561"/>
    </source>
</evidence>
<dbReference type="AlphaFoldDB" id="A0A1F6XML4"/>
<dbReference type="EMBL" id="MFVE01000005">
    <property type="protein sequence ID" value="OGI95364.1"/>
    <property type="molecule type" value="Genomic_DNA"/>
</dbReference>
<dbReference type="GO" id="GO:0016020">
    <property type="term" value="C:membrane"/>
    <property type="evidence" value="ECO:0007669"/>
    <property type="project" value="TreeGrafter"/>
</dbReference>
<evidence type="ECO:0000313" key="3">
    <source>
        <dbReference type="EMBL" id="OGI95364.1"/>
    </source>
</evidence>
<accession>A0A1F6XML4</accession>
<name>A0A1F6XML4_9BACT</name>
<comment type="caution">
    <text evidence="3">The sequence shown here is derived from an EMBL/GenBank/DDBJ whole genome shotgun (WGS) entry which is preliminary data.</text>
</comment>
<protein>
    <recommendedName>
        <fullName evidence="2">AB hydrolase-1 domain-containing protein</fullName>
    </recommendedName>
</protein>
<proteinExistence type="predicted"/>
<dbReference type="Proteomes" id="UP000178104">
    <property type="component" value="Unassembled WGS sequence"/>
</dbReference>
<dbReference type="SUPFAM" id="SSF53474">
    <property type="entry name" value="alpha/beta-Hydrolases"/>
    <property type="match status" value="1"/>
</dbReference>
<sequence>MKEYLLKNEIYYRTNEFTPGKLTLVFIHGVSGSSSAWWPYEKIFENEHQNKYNILTYDIRGHGKSKKFFHYSDYQIEKFADDLHDLVLHLNIPKFILISNSFGGLIHLEYLKLWRETVMANVFTSPEIYLYETFVAKIIRPVLKGFTWIRSLLPFNPKPRGHVDYSKHLNSTDWDIKRNLADMMNTTLLVHFYTLRQSLILNQKYELEKINVPTLIIHGEKDSMVPLKKSINMSKAIKDSEFISIQKIDHNTAHNAVKEMSEAIESFIEKNRSMLK</sequence>
<reference evidence="3 4" key="1">
    <citation type="journal article" date="2016" name="Nat. Commun.">
        <title>Thousands of microbial genomes shed light on interconnected biogeochemical processes in an aquifer system.</title>
        <authorList>
            <person name="Anantharaman K."/>
            <person name="Brown C.T."/>
            <person name="Hug L.A."/>
            <person name="Sharon I."/>
            <person name="Castelle C.J."/>
            <person name="Probst A.J."/>
            <person name="Thomas B.C."/>
            <person name="Singh A."/>
            <person name="Wilkins M.J."/>
            <person name="Karaoz U."/>
            <person name="Brodie E.L."/>
            <person name="Williams K.H."/>
            <person name="Hubbard S.S."/>
            <person name="Banfield J.F."/>
        </authorList>
    </citation>
    <scope>NUCLEOTIDE SEQUENCE [LARGE SCALE GENOMIC DNA]</scope>
</reference>
<dbReference type="InterPro" id="IPR000073">
    <property type="entry name" value="AB_hydrolase_1"/>
</dbReference>
<dbReference type="InterPro" id="IPR029058">
    <property type="entry name" value="AB_hydrolase_fold"/>
</dbReference>